<comment type="caution">
    <text evidence="2">The sequence shown here is derived from an EMBL/GenBank/DDBJ whole genome shotgun (WGS) entry which is preliminary data.</text>
</comment>
<dbReference type="Pfam" id="PF05235">
    <property type="entry name" value="CHAD"/>
    <property type="match status" value="1"/>
</dbReference>
<reference evidence="2 3" key="1">
    <citation type="submission" date="2019-03" db="EMBL/GenBank/DDBJ databases">
        <title>Genomic Encyclopedia of Type Strains, Phase IV (KMG-IV): sequencing the most valuable type-strain genomes for metagenomic binning, comparative biology and taxonomic classification.</title>
        <authorList>
            <person name="Goeker M."/>
        </authorList>
    </citation>
    <scope>NUCLEOTIDE SEQUENCE [LARGE SCALE GENOMIC DNA]</scope>
    <source>
        <strain evidence="2 3">DSM 24766</strain>
    </source>
</reference>
<evidence type="ECO:0000313" key="3">
    <source>
        <dbReference type="Proteomes" id="UP000295050"/>
    </source>
</evidence>
<dbReference type="InterPro" id="IPR038186">
    <property type="entry name" value="CHAD_dom_sf"/>
</dbReference>
<evidence type="ECO:0000259" key="1">
    <source>
        <dbReference type="PROSITE" id="PS51708"/>
    </source>
</evidence>
<feature type="domain" description="CHAD" evidence="1">
    <location>
        <begin position="28"/>
        <end position="312"/>
    </location>
</feature>
<sequence length="314" mass="36188">MSRYPLNNTPVDSVENDRPMAYCLEHSDKNTQSALRRIAIEEIDAALVEMDDPAMNLHEKVHQLRKRAKRLRGLLRLVRPAFPDFETENATIRDAARRLSGLRDREGMVETHDKLVAALDIEGFDPVRAYLVALRDEAAARAHVEDDLAAFRETLLDLRARARGWRLTEKGFGAIRAGMEKTFDRARKARRLAADATDQRAIHDWRKRVKYHWYHTRLLAPLAPNKMDRRADRAKELSEILGDHHDLAVLDDFIATADGLPGDPALWSAFRDHIATRQRLLDQEAQGLGLRLFASPTKELGKRWSRWWKRWRAA</sequence>
<dbReference type="SMART" id="SM00880">
    <property type="entry name" value="CHAD"/>
    <property type="match status" value="1"/>
</dbReference>
<dbReference type="EMBL" id="SLXU01000002">
    <property type="protein sequence ID" value="TCP62210.1"/>
    <property type="molecule type" value="Genomic_DNA"/>
</dbReference>
<dbReference type="Proteomes" id="UP000295050">
    <property type="component" value="Unassembled WGS sequence"/>
</dbReference>
<accession>A0A4R2RF58</accession>
<protein>
    <submittedName>
        <fullName evidence="2">CHAD domain-containing protein</fullName>
    </submittedName>
</protein>
<organism evidence="2 3">
    <name type="scientific">Rhodovulum bhavnagarense</name>
    <dbReference type="NCBI Taxonomy" id="992286"/>
    <lineage>
        <taxon>Bacteria</taxon>
        <taxon>Pseudomonadati</taxon>
        <taxon>Pseudomonadota</taxon>
        <taxon>Alphaproteobacteria</taxon>
        <taxon>Rhodobacterales</taxon>
        <taxon>Paracoccaceae</taxon>
        <taxon>Rhodovulum</taxon>
    </lineage>
</organism>
<gene>
    <name evidence="2" type="ORF">EV663_10253</name>
</gene>
<dbReference type="PANTHER" id="PTHR39339:SF1">
    <property type="entry name" value="CHAD DOMAIN-CONTAINING PROTEIN"/>
    <property type="match status" value="1"/>
</dbReference>
<dbReference type="Gene3D" id="1.40.20.10">
    <property type="entry name" value="CHAD domain"/>
    <property type="match status" value="1"/>
</dbReference>
<name>A0A4R2RF58_9RHOB</name>
<dbReference type="PROSITE" id="PS51708">
    <property type="entry name" value="CHAD"/>
    <property type="match status" value="1"/>
</dbReference>
<dbReference type="AlphaFoldDB" id="A0A4R2RF58"/>
<evidence type="ECO:0000313" key="2">
    <source>
        <dbReference type="EMBL" id="TCP62210.1"/>
    </source>
</evidence>
<keyword evidence="3" id="KW-1185">Reference proteome</keyword>
<dbReference type="InterPro" id="IPR007899">
    <property type="entry name" value="CHAD_dom"/>
</dbReference>
<proteinExistence type="predicted"/>
<dbReference type="PANTHER" id="PTHR39339">
    <property type="entry name" value="SLR1444 PROTEIN"/>
    <property type="match status" value="1"/>
</dbReference>